<sequence>MQRYCSSISMISNLSTTTMAITWGDFCLQRAAEAMLSALREADIVGRLGGDEFLVILNDVTSASHVDLVIQKIQQALGEKFTINGLELSLSASIGVYIHDQGEITAEECINLADRSMYKAKKSNKYKFVT</sequence>
<proteinExistence type="predicted"/>
<dbReference type="SUPFAM" id="SSF55073">
    <property type="entry name" value="Nucleotide cyclase"/>
    <property type="match status" value="1"/>
</dbReference>
<name>A0A2G6JRR1_NEPCE</name>
<evidence type="ECO:0000259" key="1">
    <source>
        <dbReference type="PROSITE" id="PS50887"/>
    </source>
</evidence>
<dbReference type="InterPro" id="IPR029787">
    <property type="entry name" value="Nucleotide_cyclase"/>
</dbReference>
<dbReference type="PROSITE" id="PS50887">
    <property type="entry name" value="GGDEF"/>
    <property type="match status" value="1"/>
</dbReference>
<feature type="domain" description="GGDEF" evidence="1">
    <location>
        <begin position="1"/>
        <end position="130"/>
    </location>
</feature>
<organism evidence="2 3">
    <name type="scientific">Neptuniibacter caesariensis</name>
    <dbReference type="NCBI Taxonomy" id="207954"/>
    <lineage>
        <taxon>Bacteria</taxon>
        <taxon>Pseudomonadati</taxon>
        <taxon>Pseudomonadota</taxon>
        <taxon>Gammaproteobacteria</taxon>
        <taxon>Oceanospirillales</taxon>
        <taxon>Oceanospirillaceae</taxon>
        <taxon>Neptuniibacter</taxon>
    </lineage>
</organism>
<dbReference type="Pfam" id="PF00990">
    <property type="entry name" value="GGDEF"/>
    <property type="match status" value="1"/>
</dbReference>
<protein>
    <recommendedName>
        <fullName evidence="1">GGDEF domain-containing protein</fullName>
    </recommendedName>
</protein>
<dbReference type="NCBIfam" id="TIGR00254">
    <property type="entry name" value="GGDEF"/>
    <property type="match status" value="1"/>
</dbReference>
<dbReference type="EMBL" id="PDSH01000007">
    <property type="protein sequence ID" value="PIE25322.1"/>
    <property type="molecule type" value="Genomic_DNA"/>
</dbReference>
<dbReference type="InterPro" id="IPR000160">
    <property type="entry name" value="GGDEF_dom"/>
</dbReference>
<dbReference type="InterPro" id="IPR052163">
    <property type="entry name" value="DGC-Regulatory_Protein"/>
</dbReference>
<accession>A0A2G6JRR1</accession>
<dbReference type="PANTHER" id="PTHR46663:SF2">
    <property type="entry name" value="GGDEF DOMAIN-CONTAINING PROTEIN"/>
    <property type="match status" value="1"/>
</dbReference>
<dbReference type="PANTHER" id="PTHR46663">
    <property type="entry name" value="DIGUANYLATE CYCLASE DGCT-RELATED"/>
    <property type="match status" value="1"/>
</dbReference>
<gene>
    <name evidence="2" type="ORF">CSA60_00845</name>
</gene>
<dbReference type="Gene3D" id="3.30.70.270">
    <property type="match status" value="1"/>
</dbReference>
<dbReference type="Proteomes" id="UP000243469">
    <property type="component" value="Unassembled WGS sequence"/>
</dbReference>
<evidence type="ECO:0000313" key="2">
    <source>
        <dbReference type="EMBL" id="PIE25322.1"/>
    </source>
</evidence>
<dbReference type="AlphaFoldDB" id="A0A2G6JRR1"/>
<evidence type="ECO:0000313" key="3">
    <source>
        <dbReference type="Proteomes" id="UP000243469"/>
    </source>
</evidence>
<dbReference type="InterPro" id="IPR043128">
    <property type="entry name" value="Rev_trsase/Diguanyl_cyclase"/>
</dbReference>
<reference evidence="2 3" key="1">
    <citation type="submission" date="2017-10" db="EMBL/GenBank/DDBJ databases">
        <title>Novel microbial diversity and functional potential in the marine mammal oral microbiome.</title>
        <authorList>
            <person name="Dudek N.K."/>
            <person name="Sun C.L."/>
            <person name="Burstein D."/>
            <person name="Kantor R.S."/>
            <person name="Aliaga Goltsman D.S."/>
            <person name="Bik E.M."/>
            <person name="Thomas B.C."/>
            <person name="Banfield J.F."/>
            <person name="Relman D.A."/>
        </authorList>
    </citation>
    <scope>NUCLEOTIDE SEQUENCE [LARGE SCALE GENOMIC DNA]</scope>
    <source>
        <strain evidence="2">DOLJORAL78_47_21</strain>
    </source>
</reference>
<dbReference type="SMART" id="SM00267">
    <property type="entry name" value="GGDEF"/>
    <property type="match status" value="1"/>
</dbReference>
<comment type="caution">
    <text evidence="2">The sequence shown here is derived from an EMBL/GenBank/DDBJ whole genome shotgun (WGS) entry which is preliminary data.</text>
</comment>
<dbReference type="CDD" id="cd01949">
    <property type="entry name" value="GGDEF"/>
    <property type="match status" value="1"/>
</dbReference>